<dbReference type="InterPro" id="IPR019800">
    <property type="entry name" value="Glyco_hydro_3_AS"/>
</dbReference>
<evidence type="ECO:0000313" key="8">
    <source>
        <dbReference type="Proteomes" id="UP000578697"/>
    </source>
</evidence>
<dbReference type="GO" id="GO:0005975">
    <property type="term" value="P:carbohydrate metabolic process"/>
    <property type="evidence" value="ECO:0007669"/>
    <property type="project" value="InterPro"/>
</dbReference>
<dbReference type="Gene3D" id="3.20.20.300">
    <property type="entry name" value="Glycoside hydrolase, family 3, N-terminal domain"/>
    <property type="match status" value="1"/>
</dbReference>
<proteinExistence type="inferred from homology"/>
<dbReference type="AlphaFoldDB" id="A0A840S597"/>
<feature type="domain" description="Fibronectin type III-like" evidence="5">
    <location>
        <begin position="625"/>
        <end position="695"/>
    </location>
</feature>
<evidence type="ECO:0000259" key="5">
    <source>
        <dbReference type="SMART" id="SM01217"/>
    </source>
</evidence>
<dbReference type="SUPFAM" id="SSF52279">
    <property type="entry name" value="Beta-D-glucan exohydrolase, C-terminal domain"/>
    <property type="match status" value="1"/>
</dbReference>
<dbReference type="InterPro" id="IPR036962">
    <property type="entry name" value="Glyco_hydro_3_N_sf"/>
</dbReference>
<dbReference type="GO" id="GO:0008422">
    <property type="term" value="F:beta-glucosidase activity"/>
    <property type="evidence" value="ECO:0007669"/>
    <property type="project" value="UniProtKB-EC"/>
</dbReference>
<dbReference type="KEGG" id="trc:DYE49_09045"/>
<sequence>MNDKEIREIINDLTLEEKIKMIHGAGLFRTEGVERKKIPPLRFSDGPLGVRNEFPDASWVPYGYTDDFVSYLPSGTALASTWNPELSYRCGQVLGEEARGRGKDMILGPGINIMRSPLCGRNFEYMSEDPFLVSKICVPYIRGVQENDVSVCVKHFAVNNQETERLEVNVEVSERALHEIYFPAFKAAVEEGDAYAFMCAYNRWEGLHCSANKRLLTQILKSDWHFDGVVVSDWGAVHDSKGAAEAGLDIDMNVTYDFDNYCFARPLMEEVKSGHVDEKIIDDKVARILGLMDKIHIFSSERKEGCFNTPEHQKAALDIARESVILLKNQNCSGKKILPLNKKEIKTIAVIGENADILQSHAGGSAEIKSLYEITPLLGITMAAGGNISVKYERGYSPDSAKADDLRASALKLAQECDAVIYVGGCAHYNPKFQMGTNAIGVSKDDEPCRIDSEGFDRDDLTLPYGQDVLLCELLKLRPDTVTVIFSGNAVDMSRWINSTAALIQTTYNGMEGGRALAEVIFGKVNPSGKLPYTILKQLADCPAHSAGDFPGDVTGDVKTVHYREGIFVGYRYFETFRKESEFCFGHGLSYTDFEYSDLNVIQMDSQRIKAVLNVKNTGARYGKETVQIYLSPVNPKTERSIKELKAFKKIELEAGETKRVVFEIHKKDFARFDENRQCWITDSGKYEIMAGSSVKDIRLKSSVELSEGFYEK</sequence>
<dbReference type="InterPro" id="IPR026891">
    <property type="entry name" value="Fn3-like"/>
</dbReference>
<dbReference type="Pfam" id="PF01915">
    <property type="entry name" value="Glyco_hydro_3_C"/>
    <property type="match status" value="1"/>
</dbReference>
<dbReference type="EMBL" id="JACHFR010000001">
    <property type="protein sequence ID" value="MBB5217669.1"/>
    <property type="molecule type" value="Genomic_DNA"/>
</dbReference>
<dbReference type="PRINTS" id="PR00133">
    <property type="entry name" value="GLHYDRLASE3"/>
</dbReference>
<dbReference type="PROSITE" id="PS00775">
    <property type="entry name" value="GLYCOSYL_HYDROL_F3"/>
    <property type="match status" value="1"/>
</dbReference>
<dbReference type="Pfam" id="PF14310">
    <property type="entry name" value="Fn3-like"/>
    <property type="match status" value="1"/>
</dbReference>
<dbReference type="Gene3D" id="2.60.40.10">
    <property type="entry name" value="Immunoglobulins"/>
    <property type="match status" value="1"/>
</dbReference>
<gene>
    <name evidence="7" type="ORF">DYE49_09045</name>
    <name evidence="6" type="ORF">HNP77_000013</name>
</gene>
<keyword evidence="2 4" id="KW-0378">Hydrolase</keyword>
<name>A0A840S597_9SPIR</name>
<evidence type="ECO:0000313" key="7">
    <source>
        <dbReference type="EMBL" id="QOS40597.1"/>
    </source>
</evidence>
<dbReference type="InterPro" id="IPR017853">
    <property type="entry name" value="GH"/>
</dbReference>
<dbReference type="Proteomes" id="UP000578697">
    <property type="component" value="Unassembled WGS sequence"/>
</dbReference>
<dbReference type="RefSeq" id="WP_184651121.1">
    <property type="nucleotide sequence ID" value="NZ_JACHFR010000001.1"/>
</dbReference>
<dbReference type="SMART" id="SM01217">
    <property type="entry name" value="Fn3_like"/>
    <property type="match status" value="1"/>
</dbReference>
<evidence type="ECO:0000313" key="6">
    <source>
        <dbReference type="EMBL" id="MBB5217669.1"/>
    </source>
</evidence>
<dbReference type="InterPro" id="IPR036881">
    <property type="entry name" value="Glyco_hydro_3_C_sf"/>
</dbReference>
<evidence type="ECO:0000313" key="9">
    <source>
        <dbReference type="Proteomes" id="UP000593591"/>
    </source>
</evidence>
<organism evidence="6 8">
    <name type="scientific">Treponema rectale</name>
    <dbReference type="NCBI Taxonomy" id="744512"/>
    <lineage>
        <taxon>Bacteria</taxon>
        <taxon>Pseudomonadati</taxon>
        <taxon>Spirochaetota</taxon>
        <taxon>Spirochaetia</taxon>
        <taxon>Spirochaetales</taxon>
        <taxon>Treponemataceae</taxon>
        <taxon>Treponema</taxon>
    </lineage>
</organism>
<dbReference type="PANTHER" id="PTHR42715:SF10">
    <property type="entry name" value="BETA-GLUCOSIDASE"/>
    <property type="match status" value="1"/>
</dbReference>
<dbReference type="InterPro" id="IPR002772">
    <property type="entry name" value="Glyco_hydro_3_C"/>
</dbReference>
<evidence type="ECO:0000256" key="1">
    <source>
        <dbReference type="ARBA" id="ARBA00005336"/>
    </source>
</evidence>
<evidence type="ECO:0000256" key="4">
    <source>
        <dbReference type="RuleBase" id="RU361161"/>
    </source>
</evidence>
<reference evidence="7 9" key="1">
    <citation type="submission" date="2018-08" db="EMBL/GenBank/DDBJ databases">
        <title>The first complete genome of Treponema rectale (CHPAT), a commensal spirochete of the bovine rectum.</title>
        <authorList>
            <person name="Staton G.J."/>
            <person name="Clegg S.R."/>
            <person name="Carter S.D."/>
            <person name="Radford A.D."/>
            <person name="Darby A."/>
            <person name="Hall N."/>
            <person name="Birtles R.J."/>
            <person name="Evans N.J."/>
        </authorList>
    </citation>
    <scope>NUCLEOTIDE SEQUENCE [LARGE SCALE GENOMIC DNA]</scope>
    <source>
        <strain evidence="7 9">CHPA</strain>
    </source>
</reference>
<dbReference type="Proteomes" id="UP000593591">
    <property type="component" value="Chromosome"/>
</dbReference>
<dbReference type="EMBL" id="CP031517">
    <property type="protein sequence ID" value="QOS40597.1"/>
    <property type="molecule type" value="Genomic_DNA"/>
</dbReference>
<accession>A0A840S597</accession>
<keyword evidence="8" id="KW-1185">Reference proteome</keyword>
<keyword evidence="4 6" id="KW-0326">Glycosidase</keyword>
<evidence type="ECO:0000256" key="3">
    <source>
        <dbReference type="ARBA" id="ARBA00023277"/>
    </source>
</evidence>
<dbReference type="InterPro" id="IPR013783">
    <property type="entry name" value="Ig-like_fold"/>
</dbReference>
<dbReference type="FunFam" id="2.60.40.10:FF:000495">
    <property type="entry name" value="Periplasmic beta-glucosidase"/>
    <property type="match status" value="1"/>
</dbReference>
<dbReference type="InterPro" id="IPR050288">
    <property type="entry name" value="Cellulose_deg_GH3"/>
</dbReference>
<dbReference type="Gene3D" id="3.40.50.1700">
    <property type="entry name" value="Glycoside hydrolase family 3 C-terminal domain"/>
    <property type="match status" value="1"/>
</dbReference>
<dbReference type="SUPFAM" id="SSF51445">
    <property type="entry name" value="(Trans)glycosidases"/>
    <property type="match status" value="1"/>
</dbReference>
<keyword evidence="3" id="KW-0119">Carbohydrate metabolism</keyword>
<evidence type="ECO:0000256" key="2">
    <source>
        <dbReference type="ARBA" id="ARBA00022801"/>
    </source>
</evidence>
<protein>
    <submittedName>
        <fullName evidence="6">Beta-glucosidase</fullName>
        <ecNumber evidence="6">3.2.1.21</ecNumber>
    </submittedName>
    <submittedName>
        <fullName evidence="7">Glycosyl hydrolase</fullName>
    </submittedName>
</protein>
<dbReference type="PANTHER" id="PTHR42715">
    <property type="entry name" value="BETA-GLUCOSIDASE"/>
    <property type="match status" value="1"/>
</dbReference>
<dbReference type="InterPro" id="IPR001764">
    <property type="entry name" value="Glyco_hydro_3_N"/>
</dbReference>
<dbReference type="Pfam" id="PF00933">
    <property type="entry name" value="Glyco_hydro_3"/>
    <property type="match status" value="1"/>
</dbReference>
<dbReference type="EC" id="3.2.1.21" evidence="6"/>
<reference evidence="6 8" key="2">
    <citation type="submission" date="2020-08" db="EMBL/GenBank/DDBJ databases">
        <title>Genomic Encyclopedia of Type Strains, Phase IV (KMG-IV): sequencing the most valuable type-strain genomes for metagenomic binning, comparative biology and taxonomic classification.</title>
        <authorList>
            <person name="Goeker M."/>
        </authorList>
    </citation>
    <scope>NUCLEOTIDE SEQUENCE [LARGE SCALE GENOMIC DNA]</scope>
    <source>
        <strain evidence="6 8">DSM 103679</strain>
    </source>
</reference>
<comment type="similarity">
    <text evidence="1 4">Belongs to the glycosyl hydrolase 3 family.</text>
</comment>